<comment type="caution">
    <text evidence="1">The sequence shown here is derived from an EMBL/GenBank/DDBJ whole genome shotgun (WGS) entry which is preliminary data.</text>
</comment>
<dbReference type="RefSeq" id="WP_281448852.1">
    <property type="nucleotide sequence ID" value="NZ_JASBAO010000001.1"/>
</dbReference>
<keyword evidence="2" id="KW-1185">Reference proteome</keyword>
<sequence>MIIKHYYITKKRENSILDLIDKKLYLRKLSKDRSKVYLSTLDMKTALIHNKSDILDVIDLNSITASEYTLKSHKNNQFYCSHPLGETTRIAYFEANRSEAKAWEMFNLKKSKNIVVSQTIRHKLQELNR</sequence>
<dbReference type="EMBL" id="JASBAO010000001">
    <property type="protein sequence ID" value="MDI2091767.1"/>
    <property type="molecule type" value="Genomic_DNA"/>
</dbReference>
<evidence type="ECO:0000313" key="2">
    <source>
        <dbReference type="Proteomes" id="UP001431634"/>
    </source>
</evidence>
<reference evidence="1" key="1">
    <citation type="submission" date="2023-05" db="EMBL/GenBank/DDBJ databases">
        <title>Whole genome sequence of Commensalibacter sp.</title>
        <authorList>
            <person name="Charoenyingcharoen P."/>
            <person name="Yukphan P."/>
        </authorList>
    </citation>
    <scope>NUCLEOTIDE SEQUENCE</scope>
    <source>
        <strain evidence="1">TBRC 16381</strain>
    </source>
</reference>
<dbReference type="Proteomes" id="UP001431634">
    <property type="component" value="Unassembled WGS sequence"/>
</dbReference>
<protein>
    <submittedName>
        <fullName evidence="1">Uncharacterized protein</fullName>
    </submittedName>
</protein>
<proteinExistence type="predicted"/>
<gene>
    <name evidence="1" type="ORF">QJV27_10365</name>
</gene>
<evidence type="ECO:0000313" key="1">
    <source>
        <dbReference type="EMBL" id="MDI2091767.1"/>
    </source>
</evidence>
<organism evidence="1 2">
    <name type="scientific">Commensalibacter oyaizuii</name>
    <dbReference type="NCBI Taxonomy" id="3043873"/>
    <lineage>
        <taxon>Bacteria</taxon>
        <taxon>Pseudomonadati</taxon>
        <taxon>Pseudomonadota</taxon>
        <taxon>Alphaproteobacteria</taxon>
        <taxon>Acetobacterales</taxon>
        <taxon>Acetobacteraceae</taxon>
    </lineage>
</organism>
<accession>A0ABT6Q3U4</accession>
<name>A0ABT6Q3U4_9PROT</name>